<evidence type="ECO:0000313" key="3">
    <source>
        <dbReference type="Proteomes" id="UP000235023"/>
    </source>
</evidence>
<protein>
    <submittedName>
        <fullName evidence="2">Uncharacterized protein</fullName>
    </submittedName>
</protein>
<keyword evidence="1" id="KW-0812">Transmembrane</keyword>
<name>A0A2J5I1V4_9EURO</name>
<evidence type="ECO:0000256" key="1">
    <source>
        <dbReference type="SAM" id="Phobius"/>
    </source>
</evidence>
<keyword evidence="1" id="KW-0472">Membrane</keyword>
<accession>A0A2J5I1V4</accession>
<keyword evidence="1" id="KW-1133">Transmembrane helix</keyword>
<evidence type="ECO:0000313" key="2">
    <source>
        <dbReference type="EMBL" id="PLN83804.1"/>
    </source>
</evidence>
<dbReference type="EMBL" id="KZ559516">
    <property type="protein sequence ID" value="PLN83804.1"/>
    <property type="molecule type" value="Genomic_DNA"/>
</dbReference>
<sequence length="81" mass="9172">MIDCSLSLLFLSFFLLILILISPPPLFPLPSPLILLLFPLPLHLHPLSPRIIYFPLMIFPSLFLLNPSIIPSSWRPLIASL</sequence>
<proteinExistence type="predicted"/>
<organism evidence="2 3">
    <name type="scientific">Aspergillus taichungensis</name>
    <dbReference type="NCBI Taxonomy" id="482145"/>
    <lineage>
        <taxon>Eukaryota</taxon>
        <taxon>Fungi</taxon>
        <taxon>Dikarya</taxon>
        <taxon>Ascomycota</taxon>
        <taxon>Pezizomycotina</taxon>
        <taxon>Eurotiomycetes</taxon>
        <taxon>Eurotiomycetidae</taxon>
        <taxon>Eurotiales</taxon>
        <taxon>Aspergillaceae</taxon>
        <taxon>Aspergillus</taxon>
        <taxon>Aspergillus subgen. Circumdati</taxon>
    </lineage>
</organism>
<dbReference type="AlphaFoldDB" id="A0A2J5I1V4"/>
<keyword evidence="3" id="KW-1185">Reference proteome</keyword>
<feature type="transmembrane region" description="Helical" evidence="1">
    <location>
        <begin position="52"/>
        <end position="70"/>
    </location>
</feature>
<gene>
    <name evidence="2" type="ORF">BDW42DRAFT_164144</name>
</gene>
<reference evidence="3" key="1">
    <citation type="submission" date="2017-12" db="EMBL/GenBank/DDBJ databases">
        <authorList>
            <consortium name="DOE Joint Genome Institute"/>
            <person name="Mondo S.J."/>
            <person name="Kjaerbolling I."/>
            <person name="Vesth T.C."/>
            <person name="Frisvad J.C."/>
            <person name="Nybo J.L."/>
            <person name="Theobald S."/>
            <person name="Kuo A."/>
            <person name="Bowyer P."/>
            <person name="Matsuda Y."/>
            <person name="Lyhne E.K."/>
            <person name="Kogle M.E."/>
            <person name="Clum A."/>
            <person name="Lipzen A."/>
            <person name="Salamov A."/>
            <person name="Ngan C.Y."/>
            <person name="Daum C."/>
            <person name="Chiniquy J."/>
            <person name="Barry K."/>
            <person name="LaButti K."/>
            <person name="Haridas S."/>
            <person name="Simmons B.A."/>
            <person name="Magnuson J.K."/>
            <person name="Mortensen U.H."/>
            <person name="Larsen T.O."/>
            <person name="Grigoriev I.V."/>
            <person name="Baker S.E."/>
            <person name="Andersen M.R."/>
            <person name="Nordberg H.P."/>
            <person name="Cantor M.N."/>
            <person name="Hua S.X."/>
        </authorList>
    </citation>
    <scope>NUCLEOTIDE SEQUENCE [LARGE SCALE GENOMIC DNA]</scope>
    <source>
        <strain evidence="3">IBT 19404</strain>
    </source>
</reference>
<dbReference type="Proteomes" id="UP000235023">
    <property type="component" value="Unassembled WGS sequence"/>
</dbReference>